<reference evidence="2 3" key="1">
    <citation type="submission" date="2023-11" db="EMBL/GenBank/DDBJ databases">
        <title>First isolation, identification, and characterization of non-pathogenic Epilithonimonas ginsengisoli isolated from diseased farmed rainbow trout (Oncorhynchus mykiss) in Chile.</title>
        <authorList>
            <person name="Miranda C.D."/>
            <person name="Irgang R."/>
            <person name="Concha C."/>
            <person name="Rojas R."/>
            <person name="Avendano R."/>
        </authorList>
    </citation>
    <scope>NUCLEOTIDE SEQUENCE [LARGE SCALE GENOMIC DNA]</scope>
    <source>
        <strain evidence="2 3">FP99</strain>
    </source>
</reference>
<keyword evidence="1" id="KW-0812">Transmembrane</keyword>
<proteinExistence type="predicted"/>
<dbReference type="EMBL" id="JAMXLT020000001">
    <property type="protein sequence ID" value="MDW8547431.1"/>
    <property type="molecule type" value="Genomic_DNA"/>
</dbReference>
<evidence type="ECO:0000313" key="2">
    <source>
        <dbReference type="EMBL" id="MDW8547431.1"/>
    </source>
</evidence>
<feature type="transmembrane region" description="Helical" evidence="1">
    <location>
        <begin position="172"/>
        <end position="191"/>
    </location>
</feature>
<evidence type="ECO:0000256" key="1">
    <source>
        <dbReference type="SAM" id="Phobius"/>
    </source>
</evidence>
<comment type="caution">
    <text evidence="2">The sequence shown here is derived from an EMBL/GenBank/DDBJ whole genome shotgun (WGS) entry which is preliminary data.</text>
</comment>
<name>A0ABU4JCN5_9FLAO</name>
<feature type="transmembrane region" description="Helical" evidence="1">
    <location>
        <begin position="143"/>
        <end position="160"/>
    </location>
</feature>
<evidence type="ECO:0008006" key="4">
    <source>
        <dbReference type="Google" id="ProtNLM"/>
    </source>
</evidence>
<feature type="transmembrane region" description="Helical" evidence="1">
    <location>
        <begin position="120"/>
        <end position="137"/>
    </location>
</feature>
<sequence>MNIYKNFSEEELLIAYNELLDNSGKINRDMQEILTEKSYNEEFFAKANHKKVLVKEKGRIAFEVNKMVEKGNFFEEIEPTISSDVLNDDELFNFILAKYIIFKSNHENDKVDKKTLYKSFLGLFVGTFAGISFLYLIVTFLQAFSFFFLIPTYVVCYLVIKKITGKTRDNLAVFISTFLATTFSAIISFLFTEGLF</sequence>
<accession>A0ABU4JCN5</accession>
<dbReference type="Proteomes" id="UP001204439">
    <property type="component" value="Unassembled WGS sequence"/>
</dbReference>
<keyword evidence="1" id="KW-0472">Membrane</keyword>
<dbReference type="RefSeq" id="WP_063971102.1">
    <property type="nucleotide sequence ID" value="NZ_JAMXLT020000001.1"/>
</dbReference>
<protein>
    <recommendedName>
        <fullName evidence="4">DUF1700 domain-containing protein</fullName>
    </recommendedName>
</protein>
<keyword evidence="1" id="KW-1133">Transmembrane helix</keyword>
<keyword evidence="3" id="KW-1185">Reference proteome</keyword>
<organism evidence="2 3">
    <name type="scientific">Epilithonimonas ginsengisoli</name>
    <dbReference type="NCBI Taxonomy" id="1245592"/>
    <lineage>
        <taxon>Bacteria</taxon>
        <taxon>Pseudomonadati</taxon>
        <taxon>Bacteroidota</taxon>
        <taxon>Flavobacteriia</taxon>
        <taxon>Flavobacteriales</taxon>
        <taxon>Weeksellaceae</taxon>
        <taxon>Chryseobacterium group</taxon>
        <taxon>Epilithonimonas</taxon>
    </lineage>
</organism>
<evidence type="ECO:0000313" key="3">
    <source>
        <dbReference type="Proteomes" id="UP001204439"/>
    </source>
</evidence>
<gene>
    <name evidence="2" type="ORF">NG800_000820</name>
</gene>